<feature type="compositionally biased region" description="Gly residues" evidence="1">
    <location>
        <begin position="39"/>
        <end position="52"/>
    </location>
</feature>
<evidence type="ECO:0000313" key="2">
    <source>
        <dbReference type="EMBL" id="THE65998.1"/>
    </source>
</evidence>
<name>A0A4S3TTP3_9EURY</name>
<sequence>MDQNRGVNRRTFIGASGIAGVGILAGCLDTDDVEDDVGNGIGDGNGNGGNGGDAPDDAEDLVMVTSGEETGTYAASQGIAATVNQNTDEVFIDARPSGGTDDNVGMMNRGEAEIGYLQHRSSILINDGEEPYDEIDFTPQQLFHHSDLPWLLVTPNEDWETVEDIEPDSRVSPTPSGSGSAPVLEQALDYAGVEFDRVSYEFGEQAGAMQEGELDVAAITVSNFEFEAAWIQEMKQVVDTRILGWPDDAVDEMEDDEIVPAEPFEIPDDLAEGYAYVPDQVYGINIPYNFVATDEVPYDPVYEMLEVMWDNREEMAETHLYQEYMVDAEWWATRMYDGVPIHPAAADFFEERDIWQDDFVRGEIEN</sequence>
<evidence type="ECO:0000256" key="1">
    <source>
        <dbReference type="SAM" id="MobiDB-lite"/>
    </source>
</evidence>
<keyword evidence="3" id="KW-1185">Reference proteome</keyword>
<dbReference type="NCBIfam" id="TIGR02122">
    <property type="entry name" value="TRAP_TAXI"/>
    <property type="match status" value="1"/>
</dbReference>
<accession>A0A4S3TTP3</accession>
<dbReference type="Proteomes" id="UP000318864">
    <property type="component" value="Unassembled WGS sequence"/>
</dbReference>
<proteinExistence type="predicted"/>
<dbReference type="AlphaFoldDB" id="A0A4S3TTP3"/>
<dbReference type="PROSITE" id="PS51257">
    <property type="entry name" value="PROKAR_LIPOPROTEIN"/>
    <property type="match status" value="1"/>
</dbReference>
<evidence type="ECO:0000313" key="3">
    <source>
        <dbReference type="Proteomes" id="UP000318864"/>
    </source>
</evidence>
<dbReference type="InterPro" id="IPR011852">
    <property type="entry name" value="TRAP_TAXI"/>
</dbReference>
<dbReference type="PANTHER" id="PTHR42941:SF1">
    <property type="entry name" value="SLL1037 PROTEIN"/>
    <property type="match status" value="1"/>
</dbReference>
<gene>
    <name evidence="2" type="ORF">D8Y22_04810</name>
</gene>
<dbReference type="EMBL" id="RBZW01000013">
    <property type="protein sequence ID" value="THE65998.1"/>
    <property type="molecule type" value="Genomic_DNA"/>
</dbReference>
<organism evidence="2 3">
    <name type="scientific">Salinadaptatus halalkaliphilus</name>
    <dbReference type="NCBI Taxonomy" id="2419781"/>
    <lineage>
        <taxon>Archaea</taxon>
        <taxon>Methanobacteriati</taxon>
        <taxon>Methanobacteriota</taxon>
        <taxon>Stenosarchaea group</taxon>
        <taxon>Halobacteria</taxon>
        <taxon>Halobacteriales</taxon>
        <taxon>Natrialbaceae</taxon>
        <taxon>Salinadaptatus</taxon>
    </lineage>
</organism>
<dbReference type="PANTHER" id="PTHR42941">
    <property type="entry name" value="SLL1037 PROTEIN"/>
    <property type="match status" value="1"/>
</dbReference>
<protein>
    <submittedName>
        <fullName evidence="2">TAXI family TRAP transporter solute-binding subunit</fullName>
    </submittedName>
</protein>
<dbReference type="Gene3D" id="3.40.190.10">
    <property type="entry name" value="Periplasmic binding protein-like II"/>
    <property type="match status" value="2"/>
</dbReference>
<reference evidence="2 3" key="1">
    <citation type="submission" date="2018-10" db="EMBL/GenBank/DDBJ databases">
        <title>Natronolimnobius sp. XQ-INN 246 isolated from Inner Mongolia Autonomous Region of China.</title>
        <authorList>
            <person name="Xue Q."/>
        </authorList>
    </citation>
    <scope>NUCLEOTIDE SEQUENCE [LARGE SCALE GENOMIC DNA]</scope>
    <source>
        <strain evidence="2 3">XQ-INN 246</strain>
    </source>
</reference>
<comment type="caution">
    <text evidence="2">The sequence shown here is derived from an EMBL/GenBank/DDBJ whole genome shotgun (WGS) entry which is preliminary data.</text>
</comment>
<feature type="region of interest" description="Disordered" evidence="1">
    <location>
        <begin position="37"/>
        <end position="58"/>
    </location>
</feature>
<dbReference type="SUPFAM" id="SSF53850">
    <property type="entry name" value="Periplasmic binding protein-like II"/>
    <property type="match status" value="1"/>
</dbReference>
<dbReference type="RefSeq" id="WP_141463584.1">
    <property type="nucleotide sequence ID" value="NZ_RBZW01000013.1"/>
</dbReference>
<dbReference type="OrthoDB" id="27995at2157"/>
<dbReference type="Pfam" id="PF16868">
    <property type="entry name" value="NMT1_3"/>
    <property type="match status" value="1"/>
</dbReference>